<comment type="subcellular location">
    <subcellularLocation>
        <location evidence="1">Secreted</location>
    </subcellularLocation>
</comment>
<keyword evidence="8" id="KW-1185">Reference proteome</keyword>
<evidence type="ECO:0000256" key="2">
    <source>
        <dbReference type="ARBA" id="ARBA00007518"/>
    </source>
</evidence>
<sequence length="220" mass="24458">MSCNREKLINTAIVHRLSSVGFREDRVYSVSTHIRSESHEGSELQDVNTGGWREERAGAALKRGNRDLRSGANAQAGLWLLYASDSGRTFSTTCRHFDSENLGPTMEALKFVAVLLLVVLVQVLGTLGTPLPSQEEDGEMWSVDNWKGYPAERGISIRLADLLKRSKSQQFHGLMGRSSGASQPVRLGRKRNKGEMFVGLMGRRSLGAEDVEEEWKSESY</sequence>
<evidence type="ECO:0000256" key="4">
    <source>
        <dbReference type="ARBA" id="ARBA00022685"/>
    </source>
</evidence>
<dbReference type="GO" id="GO:0005576">
    <property type="term" value="C:extracellular region"/>
    <property type="evidence" value="ECO:0007669"/>
    <property type="project" value="UniProtKB-SubCell"/>
</dbReference>
<dbReference type="InterPro" id="IPR013055">
    <property type="entry name" value="Tachy_Neuro_lke_CS"/>
</dbReference>
<protein>
    <submittedName>
        <fullName evidence="7">Uncharacterized protein</fullName>
    </submittedName>
</protein>
<evidence type="ECO:0000313" key="8">
    <source>
        <dbReference type="Proteomes" id="UP001153269"/>
    </source>
</evidence>
<evidence type="ECO:0000313" key="7">
    <source>
        <dbReference type="EMBL" id="CAB1430596.1"/>
    </source>
</evidence>
<evidence type="ECO:0000256" key="1">
    <source>
        <dbReference type="ARBA" id="ARBA00004613"/>
    </source>
</evidence>
<dbReference type="AlphaFoldDB" id="A0A9N7UGP1"/>
<gene>
    <name evidence="7" type="ORF">PLEPLA_LOCUS18578</name>
</gene>
<evidence type="ECO:0000256" key="5">
    <source>
        <dbReference type="ARBA" id="ARBA00022729"/>
    </source>
</evidence>
<comment type="similarity">
    <text evidence="2">Belongs to the tachykinin family.</text>
</comment>
<proteinExistence type="inferred from homology"/>
<keyword evidence="6" id="KW-0027">Amidation</keyword>
<evidence type="ECO:0000256" key="3">
    <source>
        <dbReference type="ARBA" id="ARBA00022525"/>
    </source>
</evidence>
<keyword evidence="4" id="KW-0165">Cleavage on pair of basic residues</keyword>
<accession>A0A9N7UGP1</accession>
<reference evidence="7" key="1">
    <citation type="submission" date="2020-03" db="EMBL/GenBank/DDBJ databases">
        <authorList>
            <person name="Weist P."/>
        </authorList>
    </citation>
    <scope>NUCLEOTIDE SEQUENCE</scope>
</reference>
<keyword evidence="5" id="KW-0732">Signal</keyword>
<comment type="caution">
    <text evidence="7">The sequence shown here is derived from an EMBL/GenBank/DDBJ whole genome shotgun (WGS) entry which is preliminary data.</text>
</comment>
<keyword evidence="3" id="KW-0964">Secreted</keyword>
<dbReference type="PANTHER" id="PTHR11250:SF5">
    <property type="entry name" value="PROTACHYKININ-1-LIKE ISOFORM X1-RELATED"/>
    <property type="match status" value="1"/>
</dbReference>
<evidence type="ECO:0000256" key="6">
    <source>
        <dbReference type="ARBA" id="ARBA00022815"/>
    </source>
</evidence>
<dbReference type="EMBL" id="CADEAL010001248">
    <property type="protein sequence ID" value="CAB1430596.1"/>
    <property type="molecule type" value="Genomic_DNA"/>
</dbReference>
<name>A0A9N7UGP1_PLEPL</name>
<organism evidence="7 8">
    <name type="scientific">Pleuronectes platessa</name>
    <name type="common">European plaice</name>
    <dbReference type="NCBI Taxonomy" id="8262"/>
    <lineage>
        <taxon>Eukaryota</taxon>
        <taxon>Metazoa</taxon>
        <taxon>Chordata</taxon>
        <taxon>Craniata</taxon>
        <taxon>Vertebrata</taxon>
        <taxon>Euteleostomi</taxon>
        <taxon>Actinopterygii</taxon>
        <taxon>Neopterygii</taxon>
        <taxon>Teleostei</taxon>
        <taxon>Neoteleostei</taxon>
        <taxon>Acanthomorphata</taxon>
        <taxon>Carangaria</taxon>
        <taxon>Pleuronectiformes</taxon>
        <taxon>Pleuronectoidei</taxon>
        <taxon>Pleuronectidae</taxon>
        <taxon>Pleuronectes</taxon>
    </lineage>
</organism>
<dbReference type="PROSITE" id="PS00267">
    <property type="entry name" value="TACHYKININ"/>
    <property type="match status" value="1"/>
</dbReference>
<dbReference type="PANTHER" id="PTHR11250">
    <property type="entry name" value="TACHYKININ"/>
    <property type="match status" value="1"/>
</dbReference>
<dbReference type="Proteomes" id="UP001153269">
    <property type="component" value="Unassembled WGS sequence"/>
</dbReference>